<feature type="compositionally biased region" description="Acidic residues" evidence="14">
    <location>
        <begin position="61"/>
        <end position="70"/>
    </location>
</feature>
<evidence type="ECO:0000256" key="4">
    <source>
        <dbReference type="ARBA" id="ARBA00022673"/>
    </source>
</evidence>
<keyword evidence="12" id="KW-0325">Glycoprotein</keyword>
<keyword evidence="2" id="KW-0813">Transport</keyword>
<dbReference type="Gene3D" id="1.20.120.350">
    <property type="entry name" value="Voltage-gated potassium channels. Chain C"/>
    <property type="match status" value="2"/>
</dbReference>
<organism evidence="18">
    <name type="scientific">Haptolina ericina</name>
    <dbReference type="NCBI Taxonomy" id="156174"/>
    <lineage>
        <taxon>Eukaryota</taxon>
        <taxon>Haptista</taxon>
        <taxon>Haptophyta</taxon>
        <taxon>Prymnesiophyceae</taxon>
        <taxon>Prymnesiales</taxon>
        <taxon>Prymnesiaceae</taxon>
        <taxon>Haptolina</taxon>
    </lineage>
</organism>
<feature type="transmembrane region" description="Helical" evidence="15">
    <location>
        <begin position="459"/>
        <end position="480"/>
    </location>
</feature>
<keyword evidence="6" id="KW-0677">Repeat</keyword>
<feature type="transmembrane region" description="Helical" evidence="15">
    <location>
        <begin position="235"/>
        <end position="260"/>
    </location>
</feature>
<dbReference type="GO" id="GO:0098703">
    <property type="term" value="P:calcium ion import across plasma membrane"/>
    <property type="evidence" value="ECO:0007669"/>
    <property type="project" value="TreeGrafter"/>
</dbReference>
<proteinExistence type="predicted"/>
<sequence>MRSGHRVTFFFLTLVVIGDFLLLNLVVTVLLAAFSDIGVDPKAVHRLDEASEGGVGSILREDEEVGEEETNGSPANRFSRLDPHSLHSVLDLDPSDKSLNVFPRSHPLRRTLLGLVTTKSFEKSIAVLVVISTGLSAINSCDVEESSPLANFLLKAEVFVTGIFLLELICKVLAHGLAFTPRAYLLDPWNCFDLAVISISLVAFASGESGVSVLRTLRLLRLLRLVPQFREVVNLVLQALPSCGDVVVIYFLFVAIFGILGVQLFAGKFASCQNAPEFTTRTACEASGQRWANPRFGNFDNIFHASLLLFEMSTMEDWPDVMALGTDVTSIDHAPERDASRSMVLYFVVWIGVGALFLPNLFVGVLVDTFTHMRERELGYGLMTADQAAWTRAMEVVLCQRAVRSNSRPVAAWRSFFFSVATSKAFDMSILLVVFVSLGALAADGYGVAVEQQRMLACLGHACTVLFCLEAAVKVCGFALKGYLADRWNRLDLIVLFVSLFDWVVVGDDRWGSDKADEAELVRGLRLLRLARVLRVLRMFKWSQPLREMLSLLLLAFPGMLNIFALYILLVAVFACLGMTLFGAVRYGEYLNEDANFCTFPAAALTLFRCATGESWNGIMHDAMAGPEHGCSIAAGDCGTMLAVPYFIGYIILSNLYVLNMLIAFVLQVHDQYQGTADQIQLQHAEIFTDAWARLDPEATGAMPAKHLCNFIHSLPPPFGLDPALYRHGVLSKQVVARYALNLDLVHRGGMEAKFHFHEMLAFLGKDAVCERSSKQHCRLDQGDTLTSLRTLPRASMPWSAVLPSAESRMGAQMRLRLSTRNVQLATAEEKNVHMLVGAHCSAWMIQRAYRAHRVLYGRTQQQRDRRVISEAALSA</sequence>
<evidence type="ECO:0000256" key="11">
    <source>
        <dbReference type="ARBA" id="ARBA00023136"/>
    </source>
</evidence>
<evidence type="ECO:0008006" key="19">
    <source>
        <dbReference type="Google" id="ProtNLM"/>
    </source>
</evidence>
<feature type="transmembrane region" description="Helical" evidence="15">
    <location>
        <begin position="344"/>
        <end position="367"/>
    </location>
</feature>
<feature type="transmembrane region" description="Helical" evidence="15">
    <location>
        <begin position="7"/>
        <end position="34"/>
    </location>
</feature>
<name>A0A7S3ET73_9EUKA</name>
<evidence type="ECO:0000259" key="17">
    <source>
        <dbReference type="Pfam" id="PF16905"/>
    </source>
</evidence>
<dbReference type="SUPFAM" id="SSF81324">
    <property type="entry name" value="Voltage-gated potassium channels"/>
    <property type="match status" value="2"/>
</dbReference>
<dbReference type="Pfam" id="PF16905">
    <property type="entry name" value="GPHH"/>
    <property type="match status" value="1"/>
</dbReference>
<dbReference type="GO" id="GO:0008331">
    <property type="term" value="F:high voltage-gated calcium channel activity"/>
    <property type="evidence" value="ECO:0007669"/>
    <property type="project" value="TreeGrafter"/>
</dbReference>
<feature type="transmembrane region" description="Helical" evidence="15">
    <location>
        <begin position="647"/>
        <end position="667"/>
    </location>
</feature>
<protein>
    <recommendedName>
        <fullName evidence="19">Ion transport domain-containing protein</fullName>
    </recommendedName>
</protein>
<dbReference type="Gene3D" id="1.10.238.10">
    <property type="entry name" value="EF-hand"/>
    <property type="match status" value="1"/>
</dbReference>
<evidence type="ECO:0000256" key="6">
    <source>
        <dbReference type="ARBA" id="ARBA00022737"/>
    </source>
</evidence>
<keyword evidence="4" id="KW-0107">Calcium channel</keyword>
<evidence type="ECO:0000256" key="1">
    <source>
        <dbReference type="ARBA" id="ARBA00004141"/>
    </source>
</evidence>
<dbReference type="InterPro" id="IPR027359">
    <property type="entry name" value="Volt_channel_dom_sf"/>
</dbReference>
<keyword evidence="9 15" id="KW-1133">Transmembrane helix</keyword>
<evidence type="ECO:0000256" key="10">
    <source>
        <dbReference type="ARBA" id="ARBA00023065"/>
    </source>
</evidence>
<reference evidence="18" key="1">
    <citation type="submission" date="2021-01" db="EMBL/GenBank/DDBJ databases">
        <authorList>
            <person name="Corre E."/>
            <person name="Pelletier E."/>
            <person name="Niang G."/>
            <person name="Scheremetjew M."/>
            <person name="Finn R."/>
            <person name="Kale V."/>
            <person name="Holt S."/>
            <person name="Cochrane G."/>
            <person name="Meng A."/>
            <person name="Brown T."/>
            <person name="Cohen L."/>
        </authorList>
    </citation>
    <scope>NUCLEOTIDE SEQUENCE</scope>
    <source>
        <strain evidence="18">CCMP281</strain>
    </source>
</reference>
<keyword evidence="7" id="KW-0106">Calcium</keyword>
<feature type="transmembrane region" description="Helical" evidence="15">
    <location>
        <begin position="549"/>
        <end position="582"/>
    </location>
</feature>
<dbReference type="AlphaFoldDB" id="A0A7S3ET73"/>
<evidence type="ECO:0000256" key="9">
    <source>
        <dbReference type="ARBA" id="ARBA00022989"/>
    </source>
</evidence>
<keyword evidence="10" id="KW-0406">Ion transport</keyword>
<dbReference type="InterPro" id="IPR005821">
    <property type="entry name" value="Ion_trans_dom"/>
</dbReference>
<dbReference type="InterPro" id="IPR050599">
    <property type="entry name" value="VDCC_alpha-1_subunit"/>
</dbReference>
<evidence type="ECO:0000256" key="5">
    <source>
        <dbReference type="ARBA" id="ARBA00022692"/>
    </source>
</evidence>
<evidence type="ECO:0000256" key="12">
    <source>
        <dbReference type="ARBA" id="ARBA00023180"/>
    </source>
</evidence>
<evidence type="ECO:0000256" key="7">
    <source>
        <dbReference type="ARBA" id="ARBA00022837"/>
    </source>
</evidence>
<feature type="domain" description="Ion transport" evidence="16">
    <location>
        <begin position="424"/>
        <end position="668"/>
    </location>
</feature>
<keyword evidence="5 15" id="KW-0812">Transmembrane</keyword>
<keyword evidence="13" id="KW-0407">Ion channel</keyword>
<evidence type="ECO:0000256" key="13">
    <source>
        <dbReference type="ARBA" id="ARBA00023303"/>
    </source>
</evidence>
<keyword evidence="3" id="KW-0109">Calcium transport</keyword>
<comment type="subcellular location">
    <subcellularLocation>
        <location evidence="1">Membrane</location>
        <topology evidence="1">Multi-pass membrane protein</topology>
    </subcellularLocation>
</comment>
<dbReference type="Gene3D" id="1.10.287.70">
    <property type="match status" value="2"/>
</dbReference>
<evidence type="ECO:0000256" key="2">
    <source>
        <dbReference type="ARBA" id="ARBA00022448"/>
    </source>
</evidence>
<feature type="domain" description="Ion transport" evidence="16">
    <location>
        <begin position="119"/>
        <end position="377"/>
    </location>
</feature>
<evidence type="ECO:0000256" key="3">
    <source>
        <dbReference type="ARBA" id="ARBA00022568"/>
    </source>
</evidence>
<feature type="transmembrane region" description="Helical" evidence="15">
    <location>
        <begin position="425"/>
        <end position="447"/>
    </location>
</feature>
<dbReference type="PANTHER" id="PTHR45628:SF7">
    <property type="entry name" value="VOLTAGE-DEPENDENT CALCIUM CHANNEL TYPE A SUBUNIT ALPHA-1"/>
    <property type="match status" value="1"/>
</dbReference>
<feature type="domain" description="Voltage-dependent L-type calcium channel IQ-associated" evidence="17">
    <location>
        <begin position="688"/>
        <end position="721"/>
    </location>
</feature>
<gene>
    <name evidence="18" type="ORF">HERI1096_LOCUS6797</name>
</gene>
<dbReference type="EMBL" id="HBHX01012206">
    <property type="protein sequence ID" value="CAE0106138.1"/>
    <property type="molecule type" value="Transcribed_RNA"/>
</dbReference>
<evidence type="ECO:0000313" key="18">
    <source>
        <dbReference type="EMBL" id="CAE0106138.1"/>
    </source>
</evidence>
<feature type="region of interest" description="Disordered" evidence="14">
    <location>
        <begin position="58"/>
        <end position="78"/>
    </location>
</feature>
<dbReference type="GO" id="GO:0005891">
    <property type="term" value="C:voltage-gated calcium channel complex"/>
    <property type="evidence" value="ECO:0007669"/>
    <property type="project" value="TreeGrafter"/>
</dbReference>
<keyword evidence="11 15" id="KW-0472">Membrane</keyword>
<dbReference type="InterPro" id="IPR031649">
    <property type="entry name" value="GPHH_dom"/>
</dbReference>
<evidence type="ECO:0000256" key="15">
    <source>
        <dbReference type="SAM" id="Phobius"/>
    </source>
</evidence>
<dbReference type="PANTHER" id="PTHR45628">
    <property type="entry name" value="VOLTAGE-DEPENDENT CALCIUM CHANNEL TYPE A SUBUNIT ALPHA-1"/>
    <property type="match status" value="1"/>
</dbReference>
<dbReference type="FunFam" id="1.10.287.70:FF:000117">
    <property type="entry name" value="Voltage-gated Ca2+ channel, alpha subunit"/>
    <property type="match status" value="1"/>
</dbReference>
<evidence type="ECO:0000256" key="14">
    <source>
        <dbReference type="SAM" id="MobiDB-lite"/>
    </source>
</evidence>
<dbReference type="Pfam" id="PF00520">
    <property type="entry name" value="Ion_trans"/>
    <property type="match status" value="2"/>
</dbReference>
<evidence type="ECO:0000259" key="16">
    <source>
        <dbReference type="Pfam" id="PF00520"/>
    </source>
</evidence>
<keyword evidence="8" id="KW-0851">Voltage-gated channel</keyword>
<accession>A0A7S3ET73</accession>
<evidence type="ECO:0000256" key="8">
    <source>
        <dbReference type="ARBA" id="ARBA00022882"/>
    </source>
</evidence>